<dbReference type="GO" id="GO:0032196">
    <property type="term" value="P:transposition"/>
    <property type="evidence" value="ECO:0007669"/>
    <property type="project" value="InterPro"/>
</dbReference>
<feature type="region of interest" description="Disordered" evidence="1">
    <location>
        <begin position="1"/>
        <end position="56"/>
    </location>
</feature>
<comment type="caution">
    <text evidence="2">The sequence shown here is derived from an EMBL/GenBank/DDBJ whole genome shotgun (WGS) entry which is preliminary data.</text>
</comment>
<dbReference type="Pfam" id="PF03004">
    <property type="entry name" value="Transposase_24"/>
    <property type="match status" value="1"/>
</dbReference>
<feature type="region of interest" description="Disordered" evidence="1">
    <location>
        <begin position="329"/>
        <end position="349"/>
    </location>
</feature>
<dbReference type="InterPro" id="IPR004252">
    <property type="entry name" value="Probable_transposase_24"/>
</dbReference>
<proteinExistence type="predicted"/>
<evidence type="ECO:0000256" key="1">
    <source>
        <dbReference type="SAM" id="MobiDB-lite"/>
    </source>
</evidence>
<dbReference type="PANTHER" id="PTHR33157">
    <property type="entry name" value="AUTONOMOUS TRANSPOSABLE ELEMENT EN-1 MOSAIC PROTEIN-RELATED"/>
    <property type="match status" value="1"/>
</dbReference>
<sequence length="349" mass="38514">FKMPRGCVPPPSGRGKGRGRGQVVRPPTPDVTDASEASTQPIVPPPAPPSITAASQNPSVDSMQFTMSSAAAPPRARIYISGDDILWDCPDKEVRRFFNKSAGKWLSKKFNEAKTMNKQPIWIANDIWASLQEYWRTDEFNKKSMQNKANRLANPAIANTVYRGGSSSMGEHKRKLEAQLGRPPKRMEVFASCYKKKNDGSWSGSRAEDVAETYQKMLEERASQLTPPEEGGLSAASVTPLEEEQLWTEAAGGRKGGRVFGMGSEALTSNAFRPWTKDHRASTSSAASPPEPPISTQLQEIKLMLGHTFSTRWGSRCCAPTSHQLLMPQLRSPHNNKTKKMQTLSQLLD</sequence>
<evidence type="ECO:0008006" key="3">
    <source>
        <dbReference type="Google" id="ProtNLM"/>
    </source>
</evidence>
<organism evidence="2">
    <name type="scientific">Sesamum radiatum</name>
    <name type="common">Black benniseed</name>
    <dbReference type="NCBI Taxonomy" id="300843"/>
    <lineage>
        <taxon>Eukaryota</taxon>
        <taxon>Viridiplantae</taxon>
        <taxon>Streptophyta</taxon>
        <taxon>Embryophyta</taxon>
        <taxon>Tracheophyta</taxon>
        <taxon>Spermatophyta</taxon>
        <taxon>Magnoliopsida</taxon>
        <taxon>eudicotyledons</taxon>
        <taxon>Gunneridae</taxon>
        <taxon>Pentapetalae</taxon>
        <taxon>asterids</taxon>
        <taxon>lamiids</taxon>
        <taxon>Lamiales</taxon>
        <taxon>Pedaliaceae</taxon>
        <taxon>Sesamum</taxon>
    </lineage>
</organism>
<evidence type="ECO:0000313" key="2">
    <source>
        <dbReference type="EMBL" id="KAL0294029.1"/>
    </source>
</evidence>
<reference evidence="2" key="1">
    <citation type="submission" date="2020-06" db="EMBL/GenBank/DDBJ databases">
        <authorList>
            <person name="Li T."/>
            <person name="Hu X."/>
            <person name="Zhang T."/>
            <person name="Song X."/>
            <person name="Zhang H."/>
            <person name="Dai N."/>
            <person name="Sheng W."/>
            <person name="Hou X."/>
            <person name="Wei L."/>
        </authorList>
    </citation>
    <scope>NUCLEOTIDE SEQUENCE</scope>
    <source>
        <strain evidence="2">G02</strain>
        <tissue evidence="2">Leaf</tissue>
    </source>
</reference>
<dbReference type="AlphaFoldDB" id="A0AAW2JHK7"/>
<name>A0AAW2JHK7_SESRA</name>
<protein>
    <recommendedName>
        <fullName evidence="3">Transposase</fullName>
    </recommendedName>
</protein>
<feature type="non-terminal residue" evidence="2">
    <location>
        <position position="1"/>
    </location>
</feature>
<dbReference type="InterPro" id="IPR039266">
    <property type="entry name" value="EN-1/SPM"/>
</dbReference>
<accession>A0AAW2JHK7</accession>
<feature type="region of interest" description="Disordered" evidence="1">
    <location>
        <begin position="270"/>
        <end position="294"/>
    </location>
</feature>
<dbReference type="EMBL" id="JACGWJ010000235">
    <property type="protein sequence ID" value="KAL0294029.1"/>
    <property type="molecule type" value="Genomic_DNA"/>
</dbReference>
<gene>
    <name evidence="2" type="ORF">Sradi_6907100</name>
</gene>
<reference evidence="2" key="2">
    <citation type="journal article" date="2024" name="Plant">
        <title>Genomic evolution and insights into agronomic trait innovations of Sesamum species.</title>
        <authorList>
            <person name="Miao H."/>
            <person name="Wang L."/>
            <person name="Qu L."/>
            <person name="Liu H."/>
            <person name="Sun Y."/>
            <person name="Le M."/>
            <person name="Wang Q."/>
            <person name="Wei S."/>
            <person name="Zheng Y."/>
            <person name="Lin W."/>
            <person name="Duan Y."/>
            <person name="Cao H."/>
            <person name="Xiong S."/>
            <person name="Wang X."/>
            <person name="Wei L."/>
            <person name="Li C."/>
            <person name="Ma Q."/>
            <person name="Ju M."/>
            <person name="Zhao R."/>
            <person name="Li G."/>
            <person name="Mu C."/>
            <person name="Tian Q."/>
            <person name="Mei H."/>
            <person name="Zhang T."/>
            <person name="Gao T."/>
            <person name="Zhang H."/>
        </authorList>
    </citation>
    <scope>NUCLEOTIDE SEQUENCE</scope>
    <source>
        <strain evidence="2">G02</strain>
    </source>
</reference>